<name>A0A2W6NMV1_9BACL</name>
<dbReference type="CDD" id="cd00130">
    <property type="entry name" value="PAS"/>
    <property type="match status" value="1"/>
</dbReference>
<dbReference type="CDD" id="cd01949">
    <property type="entry name" value="GGDEF"/>
    <property type="match status" value="1"/>
</dbReference>
<dbReference type="InterPro" id="IPR043128">
    <property type="entry name" value="Rev_trsase/Diguanyl_cyclase"/>
</dbReference>
<evidence type="ECO:0000259" key="1">
    <source>
        <dbReference type="PROSITE" id="PS50112"/>
    </source>
</evidence>
<dbReference type="Gene3D" id="3.30.450.20">
    <property type="entry name" value="PAS domain"/>
    <property type="match status" value="1"/>
</dbReference>
<dbReference type="SUPFAM" id="SSF55073">
    <property type="entry name" value="Nucleotide cyclase"/>
    <property type="match status" value="1"/>
</dbReference>
<reference evidence="3 4" key="1">
    <citation type="submission" date="2018-06" db="EMBL/GenBank/DDBJ databases">
        <title>Isolation of heavy metals resistant Paenibacillus silvae NC2 from Gold-Copper mine in ZiJin, China.</title>
        <authorList>
            <person name="Xu J."/>
            <person name="Mazhar H.S."/>
            <person name="Rensing C."/>
        </authorList>
    </citation>
    <scope>NUCLEOTIDE SEQUENCE [LARGE SCALE GENOMIC DNA]</scope>
    <source>
        <strain evidence="3 4">NC2</strain>
    </source>
</reference>
<dbReference type="PANTHER" id="PTHR46663">
    <property type="entry name" value="DIGUANYLATE CYCLASE DGCT-RELATED"/>
    <property type="match status" value="1"/>
</dbReference>
<dbReference type="EMBL" id="QKWW01000010">
    <property type="protein sequence ID" value="PZT57131.1"/>
    <property type="molecule type" value="Genomic_DNA"/>
</dbReference>
<feature type="domain" description="GGDEF" evidence="2">
    <location>
        <begin position="185"/>
        <end position="318"/>
    </location>
</feature>
<dbReference type="InterPro" id="IPR000014">
    <property type="entry name" value="PAS"/>
</dbReference>
<comment type="caution">
    <text evidence="3">The sequence shown here is derived from an EMBL/GenBank/DDBJ whole genome shotgun (WGS) entry which is preliminary data.</text>
</comment>
<protein>
    <submittedName>
        <fullName evidence="3">Diguanylate cyclase</fullName>
    </submittedName>
</protein>
<dbReference type="PANTHER" id="PTHR46663:SF3">
    <property type="entry name" value="SLL0267 PROTEIN"/>
    <property type="match status" value="1"/>
</dbReference>
<dbReference type="Pfam" id="PF00989">
    <property type="entry name" value="PAS"/>
    <property type="match status" value="1"/>
</dbReference>
<organism evidence="3 4">
    <name type="scientific">Paenibacillus silvae</name>
    <dbReference type="NCBI Taxonomy" id="1325358"/>
    <lineage>
        <taxon>Bacteria</taxon>
        <taxon>Bacillati</taxon>
        <taxon>Bacillota</taxon>
        <taxon>Bacilli</taxon>
        <taxon>Bacillales</taxon>
        <taxon>Paenibacillaceae</taxon>
        <taxon>Paenibacillus</taxon>
    </lineage>
</organism>
<dbReference type="PROSITE" id="PS50887">
    <property type="entry name" value="GGDEF"/>
    <property type="match status" value="1"/>
</dbReference>
<dbReference type="InterPro" id="IPR000160">
    <property type="entry name" value="GGDEF_dom"/>
</dbReference>
<dbReference type="Proteomes" id="UP000249204">
    <property type="component" value="Unassembled WGS sequence"/>
</dbReference>
<sequence>MDNLIVQALNKTKMGILIVDRQLRILVWNGWLERFTGMPAEDVLGKNLLEICPRFKIKMYMDILQNALYHGQSRFCSSALHKTFFLPKDAGEETFYRQNLHVEPLYDNDHSYAMLQVSDTTNTSTRVYKLKNLIKELETEYTEIKKAEKISKHLSLHDSLTDLPNRLAFKDRLAWSVSNALRNESRFALMFVDTDGFKKVNDTYGHEVGDLVLQEVAERLKGRIRSTDSVARLGGDEFCIILNHLKQDEDASTVAANLLNAFDLPFHVNSIEINLSVSIGISLFPLHAQDPSELLKFADMAMYRIKKNGKRGFSFYDPEMKQLW</sequence>
<dbReference type="AlphaFoldDB" id="A0A2W6NMV1"/>
<proteinExistence type="predicted"/>
<dbReference type="Gene3D" id="3.30.70.270">
    <property type="match status" value="1"/>
</dbReference>
<dbReference type="InterPro" id="IPR052163">
    <property type="entry name" value="DGC-Regulatory_Protein"/>
</dbReference>
<dbReference type="SMART" id="SM00267">
    <property type="entry name" value="GGDEF"/>
    <property type="match status" value="1"/>
</dbReference>
<dbReference type="FunFam" id="3.30.70.270:FF:000001">
    <property type="entry name" value="Diguanylate cyclase domain protein"/>
    <property type="match status" value="1"/>
</dbReference>
<gene>
    <name evidence="3" type="ORF">DN757_03075</name>
</gene>
<dbReference type="NCBIfam" id="TIGR00229">
    <property type="entry name" value="sensory_box"/>
    <property type="match status" value="1"/>
</dbReference>
<dbReference type="Pfam" id="PF00990">
    <property type="entry name" value="GGDEF"/>
    <property type="match status" value="1"/>
</dbReference>
<dbReference type="InterPro" id="IPR029787">
    <property type="entry name" value="Nucleotide_cyclase"/>
</dbReference>
<evidence type="ECO:0000313" key="4">
    <source>
        <dbReference type="Proteomes" id="UP000249204"/>
    </source>
</evidence>
<dbReference type="SUPFAM" id="SSF55785">
    <property type="entry name" value="PYP-like sensor domain (PAS domain)"/>
    <property type="match status" value="1"/>
</dbReference>
<dbReference type="RefSeq" id="WP_111268802.1">
    <property type="nucleotide sequence ID" value="NZ_QKWW01000010.1"/>
</dbReference>
<evidence type="ECO:0000313" key="3">
    <source>
        <dbReference type="EMBL" id="PZT57131.1"/>
    </source>
</evidence>
<dbReference type="SMART" id="SM00091">
    <property type="entry name" value="PAS"/>
    <property type="match status" value="1"/>
</dbReference>
<feature type="domain" description="PAS" evidence="1">
    <location>
        <begin position="1"/>
        <end position="71"/>
    </location>
</feature>
<dbReference type="PROSITE" id="PS50112">
    <property type="entry name" value="PAS"/>
    <property type="match status" value="1"/>
</dbReference>
<dbReference type="GO" id="GO:0006355">
    <property type="term" value="P:regulation of DNA-templated transcription"/>
    <property type="evidence" value="ECO:0007669"/>
    <property type="project" value="InterPro"/>
</dbReference>
<evidence type="ECO:0000259" key="2">
    <source>
        <dbReference type="PROSITE" id="PS50887"/>
    </source>
</evidence>
<dbReference type="InterPro" id="IPR013767">
    <property type="entry name" value="PAS_fold"/>
</dbReference>
<dbReference type="NCBIfam" id="TIGR00254">
    <property type="entry name" value="GGDEF"/>
    <property type="match status" value="1"/>
</dbReference>
<accession>A0A2W6NMV1</accession>
<dbReference type="InterPro" id="IPR035965">
    <property type="entry name" value="PAS-like_dom_sf"/>
</dbReference>